<evidence type="ECO:0000313" key="2">
    <source>
        <dbReference type="Proteomes" id="UP000263517"/>
    </source>
</evidence>
<accession>A0A350P636</accession>
<reference evidence="1 2" key="1">
    <citation type="journal article" date="2018" name="Nat. Biotechnol.">
        <title>A standardized bacterial taxonomy based on genome phylogeny substantially revises the tree of life.</title>
        <authorList>
            <person name="Parks D.H."/>
            <person name="Chuvochina M."/>
            <person name="Waite D.W."/>
            <person name="Rinke C."/>
            <person name="Skarshewski A."/>
            <person name="Chaumeil P.A."/>
            <person name="Hugenholtz P."/>
        </authorList>
    </citation>
    <scope>NUCLEOTIDE SEQUENCE [LARGE SCALE GENOMIC DNA]</scope>
    <source>
        <strain evidence="1">UBA11978</strain>
    </source>
</reference>
<sequence>MRYDLECYRSVLARIQDAGYCFLKFGDLQGSCNKEILLRHDVDLSPIMAFHMAEAEAELGIHANYFFQLNSETYNGLSTDTAEKIKQIQSLGHCVGLHIDEAMMSVEENVIHRTLEWFSDTITPVDRVVSFHRPSDKVIDRHYKLFISSYSPQFFLRSNYVSDARRNEEFWGKLDGLISSSASPIQWLTHPGWWYAEDDPQKMLQALRDRRMKEFDEYLVYHFRQYFGPHVYGKESSTSGV</sequence>
<dbReference type="Proteomes" id="UP000263517">
    <property type="component" value="Unassembled WGS sequence"/>
</dbReference>
<dbReference type="AlphaFoldDB" id="A0A350P636"/>
<comment type="caution">
    <text evidence="1">The sequence shown here is derived from an EMBL/GenBank/DDBJ whole genome shotgun (WGS) entry which is preliminary data.</text>
</comment>
<gene>
    <name evidence="1" type="ORF">DCW74_13580</name>
</gene>
<name>A0A350P636_9ALTE</name>
<organism evidence="1 2">
    <name type="scientific">Alteromonas australica</name>
    <dbReference type="NCBI Taxonomy" id="589873"/>
    <lineage>
        <taxon>Bacteria</taxon>
        <taxon>Pseudomonadati</taxon>
        <taxon>Pseudomonadota</taxon>
        <taxon>Gammaproteobacteria</taxon>
        <taxon>Alteromonadales</taxon>
        <taxon>Alteromonadaceae</taxon>
        <taxon>Alteromonas/Salinimonas group</taxon>
        <taxon>Alteromonas</taxon>
    </lineage>
</organism>
<proteinExistence type="predicted"/>
<dbReference type="EMBL" id="DNAN01000486">
    <property type="protein sequence ID" value="HAW76753.1"/>
    <property type="molecule type" value="Genomic_DNA"/>
</dbReference>
<protein>
    <submittedName>
        <fullName evidence="1">Uncharacterized protein</fullName>
    </submittedName>
</protein>
<evidence type="ECO:0000313" key="1">
    <source>
        <dbReference type="EMBL" id="HAW76753.1"/>
    </source>
</evidence>